<feature type="region of interest" description="Disordered" evidence="1">
    <location>
        <begin position="1409"/>
        <end position="1589"/>
    </location>
</feature>
<dbReference type="KEGG" id="dpte:113797830"/>
<feature type="compositionally biased region" description="Basic and acidic residues" evidence="1">
    <location>
        <begin position="1511"/>
        <end position="1532"/>
    </location>
</feature>
<evidence type="ECO:0000313" key="3">
    <source>
        <dbReference type="Proteomes" id="UP000515146"/>
    </source>
</evidence>
<feature type="compositionally biased region" description="Low complexity" evidence="1">
    <location>
        <begin position="1409"/>
        <end position="1454"/>
    </location>
</feature>
<feature type="region of interest" description="Disordered" evidence="1">
    <location>
        <begin position="941"/>
        <end position="1023"/>
    </location>
</feature>
<accession>A0A6P6YF13</accession>
<feature type="compositionally biased region" description="Acidic residues" evidence="1">
    <location>
        <begin position="941"/>
        <end position="952"/>
    </location>
</feature>
<evidence type="ECO:0000256" key="1">
    <source>
        <dbReference type="SAM" id="MobiDB-lite"/>
    </source>
</evidence>
<dbReference type="PANTHER" id="PTHR47907">
    <property type="entry name" value="PROTEIN KINASE DOMAIN-CONTAINING PROTEIN"/>
    <property type="match status" value="1"/>
</dbReference>
<feature type="compositionally biased region" description="Low complexity" evidence="1">
    <location>
        <begin position="753"/>
        <end position="768"/>
    </location>
</feature>
<feature type="region of interest" description="Disordered" evidence="1">
    <location>
        <begin position="360"/>
        <end position="444"/>
    </location>
</feature>
<evidence type="ECO:0000259" key="2">
    <source>
        <dbReference type="PROSITE" id="PS50011"/>
    </source>
</evidence>
<dbReference type="InterPro" id="IPR008271">
    <property type="entry name" value="Ser/Thr_kinase_AS"/>
</dbReference>
<dbReference type="PANTHER" id="PTHR47907:SF4">
    <property type="entry name" value="BMP-2-INDUCIBLE PROTEIN KINASE ISOFORM X1"/>
    <property type="match status" value="1"/>
</dbReference>
<feature type="region of interest" description="Disordered" evidence="1">
    <location>
        <begin position="788"/>
        <end position="813"/>
    </location>
</feature>
<dbReference type="InParanoid" id="A0A6P6YF13"/>
<organism evidence="3 4">
    <name type="scientific">Dermatophagoides pteronyssinus</name>
    <name type="common">European house dust mite</name>
    <dbReference type="NCBI Taxonomy" id="6956"/>
    <lineage>
        <taxon>Eukaryota</taxon>
        <taxon>Metazoa</taxon>
        <taxon>Ecdysozoa</taxon>
        <taxon>Arthropoda</taxon>
        <taxon>Chelicerata</taxon>
        <taxon>Arachnida</taxon>
        <taxon>Acari</taxon>
        <taxon>Acariformes</taxon>
        <taxon>Sarcoptiformes</taxon>
        <taxon>Astigmata</taxon>
        <taxon>Psoroptidia</taxon>
        <taxon>Analgoidea</taxon>
        <taxon>Pyroglyphidae</taxon>
        <taxon>Dermatophagoidinae</taxon>
        <taxon>Dermatophagoides</taxon>
    </lineage>
</organism>
<feature type="compositionally biased region" description="Polar residues" evidence="1">
    <location>
        <begin position="733"/>
        <end position="746"/>
    </location>
</feature>
<feature type="compositionally biased region" description="Basic and acidic residues" evidence="1">
    <location>
        <begin position="1"/>
        <end position="11"/>
    </location>
</feature>
<dbReference type="GO" id="GO:0004672">
    <property type="term" value="F:protein kinase activity"/>
    <property type="evidence" value="ECO:0007669"/>
    <property type="project" value="InterPro"/>
</dbReference>
<feature type="compositionally biased region" description="Polar residues" evidence="1">
    <location>
        <begin position="1191"/>
        <end position="1203"/>
    </location>
</feature>
<dbReference type="PROSITE" id="PS50011">
    <property type="entry name" value="PROTEIN_KINASE_DOM"/>
    <property type="match status" value="1"/>
</dbReference>
<keyword evidence="4" id="KW-0418">Kinase</keyword>
<dbReference type="InterPro" id="IPR000719">
    <property type="entry name" value="Prot_kinase_dom"/>
</dbReference>
<dbReference type="SUPFAM" id="SSF56112">
    <property type="entry name" value="Protein kinase-like (PK-like)"/>
    <property type="match status" value="1"/>
</dbReference>
<feature type="compositionally biased region" description="Basic residues" evidence="1">
    <location>
        <begin position="1572"/>
        <end position="1589"/>
    </location>
</feature>
<feature type="domain" description="Protein kinase" evidence="2">
    <location>
        <begin position="57"/>
        <end position="327"/>
    </location>
</feature>
<dbReference type="InterPro" id="IPR011009">
    <property type="entry name" value="Kinase-like_dom_sf"/>
</dbReference>
<name>A0A6P6YF13_DERPT</name>
<dbReference type="GO" id="GO:0005524">
    <property type="term" value="F:ATP binding"/>
    <property type="evidence" value="ECO:0007669"/>
    <property type="project" value="InterPro"/>
</dbReference>
<feature type="compositionally biased region" description="Polar residues" evidence="1">
    <location>
        <begin position="567"/>
        <end position="596"/>
    </location>
</feature>
<dbReference type="OMA" id="NCKREIE"/>
<feature type="compositionally biased region" description="Basic and acidic residues" evidence="1">
    <location>
        <begin position="1005"/>
        <end position="1023"/>
    </location>
</feature>
<protein>
    <submittedName>
        <fullName evidence="4">Probable serine/threonine-protein kinase DDB_G0282963</fullName>
    </submittedName>
</protein>
<dbReference type="Pfam" id="PF00069">
    <property type="entry name" value="Pkinase"/>
    <property type="match status" value="1"/>
</dbReference>
<dbReference type="OrthoDB" id="2018507at2759"/>
<sequence>MKRFFQRDYQRQPEPLTPPSSTQSLPSASSSTSSTTISHSSSGSFLGKIFNIGQYLCTVEDIIAEGGFSLVFLVKANNGIRYALKRLYVNNEQDLSICKREIDIARKLGSHKNIVKLVESTINYCGNEVYEIFMLMQHCKGQLLHLMNDRLQTGFNEMEIIRILCDVCEAVGRLHHNDPPIIHRDLKIENILISDDGNYMLCDFGSATTKSLQLSDNGGRKSALSIEDEIKRYTTLAYRSPEMVDVYSGRPITTKADIWALGCLVYKLCYFTLPFGESTLAIQNAQLTIPDSYAERYSQRLISLIAYMLSPDPDDRPDIYQISYLAFNLKGEESPISNRNNVSKPNWSDLRIPLTETQSREIRHHQRSSNNDHHRSNQSTTTTTTNSSTSSSNNLSTVSSSSNNHQSKQQQQAANHYHGESDKTTTTTTTVTPRQRPKASININSVLPTSPVAFQRSITPSSSLSISNHPETTISATNLSVKDSGTINNNSSSRVSHTGGLTNSHSFSSGSQLFASTNNNANKLLEQQQHKQTQKSMNTVLINDEADIHLDQFVHQRHHKQQQQQQSSTNNNPFIVDTLSLSSNPPTRNQSSTLLDATTNITVSNYHQHHRRNMSDSSAFNQSNTIADSNGIKMFTIQTNSNNSNRSSNEFISNDCIDQQQLSSLTRIRSLNPFEDNNNNPKQQPSSTSLLFEDQLFGKEFDRIRLTNDTKLADNPFDQVPVNQERLKEYLEKQQQNSDNGTSIFITDNDDNQQQQQQSSTTTSTKKSVMITIGSNNKFMIVNNNNDNINEQQQQPGSTNDDDDGGDGDDQLSKIISDKSISSSSQGGLLGGCGGTGGGGANGSGCSPNTTANYMPLYSSDTAEDDDCCFDHDQRIFHHIDGGGNRDDSEKDDDHHQGKNVVDDDDDDHGLRMGLLSNDNHHHNNDYEAIGDMIKPLVDNIDDDDDDIDGDDNEVKDSHSSIGSASDLQNTDDDDDDDESDTSSSDDHDDDDDDSNISSNSDDSQDSKHSAGHHGDSDDDNVDHIKYGLVKNQLPHHHHHHRILNSTKCKSIGGLNISRIQITHNPMIENLDNNNDDCGTSNSSIRSDTLQKNIDSLDHLIGHVEGHRPLLEDNDDDDEMIITTTTTLPITTTTTKSLITINDGQQALLFDSNNDSKYSNIQLPATVTQQPVNVIVTANHHHSSRIHSDFETLSLSPPSMNTLNNHNQHQHQHSLDNSSEENDRRLDEEVERSLIPQVIFDQMNNKDLFGSIPFTDKELINQTIQHQKDTSTAVALVDPNERRTLLISNPTITNRFENSFSDLPVSTIIQESITAPTTTTTSNTISPPSILISNDSKNISVPRSTTDLFGAVPFETSSSSSSTKSIKQQQNQIVKIPQLTPPSLSLIATTKTSSLSSAINPITTTATTAAKQPTTATTTSNVIQTSSSSSSTISTGSGVNNNNKLNRNQLQRSNLKIKSKVAKKYEVDESDDEVDGLLDPNESEDLLMDGDDRSIANEQSSLANKKKNKKDKKEKCDKKSKEKDKKSKDKTISKITVDKSNNGGNNNKDKSNRSKQAFANMSFEDETTHHPTANHRHHQTHRHSKSDSN</sequence>
<dbReference type="Proteomes" id="UP000515146">
    <property type="component" value="Unplaced"/>
</dbReference>
<feature type="compositionally biased region" description="Acidic residues" evidence="1">
    <location>
        <begin position="1468"/>
        <end position="1489"/>
    </location>
</feature>
<feature type="region of interest" description="Disordered" evidence="1">
    <location>
        <begin position="557"/>
        <end position="596"/>
    </location>
</feature>
<gene>
    <name evidence="4" type="primary">LOC113797830</name>
</gene>
<evidence type="ECO:0000313" key="4">
    <source>
        <dbReference type="RefSeq" id="XP_027204073.1"/>
    </source>
</evidence>
<dbReference type="SMART" id="SM00220">
    <property type="entry name" value="S_TKc"/>
    <property type="match status" value="1"/>
</dbReference>
<feature type="region of interest" description="Disordered" evidence="1">
    <location>
        <begin position="483"/>
        <end position="507"/>
    </location>
</feature>
<feature type="region of interest" description="Disordered" evidence="1">
    <location>
        <begin position="1"/>
        <end position="41"/>
    </location>
</feature>
<proteinExistence type="predicted"/>
<feature type="compositionally biased region" description="Basic and acidic residues" evidence="1">
    <location>
        <begin position="880"/>
        <end position="897"/>
    </location>
</feature>
<dbReference type="Gene3D" id="1.10.510.10">
    <property type="entry name" value="Transferase(Phosphotransferase) domain 1"/>
    <property type="match status" value="1"/>
</dbReference>
<feature type="compositionally biased region" description="Low complexity" evidence="1">
    <location>
        <begin position="19"/>
        <end position="41"/>
    </location>
</feature>
<keyword evidence="3" id="KW-1185">Reference proteome</keyword>
<feature type="compositionally biased region" description="Low complexity" evidence="1">
    <location>
        <begin position="377"/>
        <end position="412"/>
    </location>
</feature>
<feature type="compositionally biased region" description="Acidic residues" evidence="1">
    <location>
        <begin position="800"/>
        <end position="810"/>
    </location>
</feature>
<keyword evidence="4" id="KW-0808">Transferase</keyword>
<dbReference type="PROSITE" id="PS00108">
    <property type="entry name" value="PROTEIN_KINASE_ST"/>
    <property type="match status" value="1"/>
</dbReference>
<feature type="region of interest" description="Disordered" evidence="1">
    <location>
        <begin position="880"/>
        <end position="921"/>
    </location>
</feature>
<dbReference type="RefSeq" id="XP_027204073.1">
    <property type="nucleotide sequence ID" value="XM_027348272.1"/>
</dbReference>
<dbReference type="InterPro" id="IPR051744">
    <property type="entry name" value="AP2_assoc_SerThr_kinase"/>
</dbReference>
<feature type="region of interest" description="Disordered" evidence="1">
    <location>
        <begin position="732"/>
        <end position="768"/>
    </location>
</feature>
<feature type="compositionally biased region" description="Acidic residues" evidence="1">
    <location>
        <begin position="970"/>
        <end position="981"/>
    </location>
</feature>
<feature type="region of interest" description="Disordered" evidence="1">
    <location>
        <begin position="1188"/>
        <end position="1228"/>
    </location>
</feature>
<reference evidence="4" key="1">
    <citation type="submission" date="2025-08" db="UniProtKB">
        <authorList>
            <consortium name="RefSeq"/>
        </authorList>
    </citation>
    <scope>IDENTIFICATION</scope>
    <source>
        <strain evidence="4">Airmid</strain>
    </source>
</reference>